<dbReference type="Gene3D" id="3.30.420.10">
    <property type="entry name" value="Ribonuclease H-like superfamily/Ribonuclease H"/>
    <property type="match status" value="1"/>
</dbReference>
<dbReference type="GO" id="GO:0015074">
    <property type="term" value="P:DNA integration"/>
    <property type="evidence" value="ECO:0007669"/>
    <property type="project" value="InterPro"/>
</dbReference>
<keyword evidence="3" id="KW-1185">Reference proteome</keyword>
<dbReference type="PANTHER" id="PTHR37984">
    <property type="entry name" value="PROTEIN CBG26694"/>
    <property type="match status" value="1"/>
</dbReference>
<proteinExistence type="predicted"/>
<gene>
    <name evidence="2" type="ORF">OSB04_007566</name>
</gene>
<comment type="caution">
    <text evidence="2">The sequence shown here is derived from an EMBL/GenBank/DDBJ whole genome shotgun (WGS) entry which is preliminary data.</text>
</comment>
<evidence type="ECO:0000259" key="1">
    <source>
        <dbReference type="PROSITE" id="PS50994"/>
    </source>
</evidence>
<dbReference type="GO" id="GO:0003676">
    <property type="term" value="F:nucleic acid binding"/>
    <property type="evidence" value="ECO:0007669"/>
    <property type="project" value="InterPro"/>
</dbReference>
<accession>A0AA38TVM1</accession>
<dbReference type="InterPro" id="IPR012337">
    <property type="entry name" value="RNaseH-like_sf"/>
</dbReference>
<dbReference type="AlphaFoldDB" id="A0AA38TVM1"/>
<dbReference type="InterPro" id="IPR050951">
    <property type="entry name" value="Retrovirus_Pol_polyprotein"/>
</dbReference>
<dbReference type="EMBL" id="JARYMX010000002">
    <property type="protein sequence ID" value="KAJ9562406.1"/>
    <property type="molecule type" value="Genomic_DNA"/>
</dbReference>
<feature type="domain" description="Integrase catalytic" evidence="1">
    <location>
        <begin position="113"/>
        <end position="220"/>
    </location>
</feature>
<dbReference type="Proteomes" id="UP001172457">
    <property type="component" value="Chromosome 2"/>
</dbReference>
<name>A0AA38TVM1_9ASTR</name>
<evidence type="ECO:0000313" key="3">
    <source>
        <dbReference type="Proteomes" id="UP001172457"/>
    </source>
</evidence>
<dbReference type="PANTHER" id="PTHR37984:SF15">
    <property type="entry name" value="INTEGRASE CATALYTIC DOMAIN-CONTAINING PROTEIN"/>
    <property type="match status" value="1"/>
</dbReference>
<dbReference type="SUPFAM" id="SSF53098">
    <property type="entry name" value="Ribonuclease H-like"/>
    <property type="match status" value="1"/>
</dbReference>
<dbReference type="InterPro" id="IPR001584">
    <property type="entry name" value="Integrase_cat-core"/>
</dbReference>
<evidence type="ECO:0000313" key="2">
    <source>
        <dbReference type="EMBL" id="KAJ9562406.1"/>
    </source>
</evidence>
<sequence>MTVCCDASYHGLDYACNKITRHTFGIGGSGVRAEVVGALSLWVYHYSNLSMSQQRWLDVVKDYDCEILYHPSKANMVVNTLSRKAHSVVMRVPIMRLTWDLKIDYGWPGLKRVVARYVKEMMTRHGVLVTEVSEREERFISRFWGRFYEGMGIRLQFCTAFYPYIDGQNERARQTLEIMLRACVSDFGSTWDTYLPVVGFLYNNSFHASIGMPPCEMLYG</sequence>
<protein>
    <recommendedName>
        <fullName evidence="1">Integrase catalytic domain-containing protein</fullName>
    </recommendedName>
</protein>
<dbReference type="PROSITE" id="PS50994">
    <property type="entry name" value="INTEGRASE"/>
    <property type="match status" value="1"/>
</dbReference>
<dbReference type="InterPro" id="IPR036397">
    <property type="entry name" value="RNaseH_sf"/>
</dbReference>
<organism evidence="2 3">
    <name type="scientific">Centaurea solstitialis</name>
    <name type="common">yellow star-thistle</name>
    <dbReference type="NCBI Taxonomy" id="347529"/>
    <lineage>
        <taxon>Eukaryota</taxon>
        <taxon>Viridiplantae</taxon>
        <taxon>Streptophyta</taxon>
        <taxon>Embryophyta</taxon>
        <taxon>Tracheophyta</taxon>
        <taxon>Spermatophyta</taxon>
        <taxon>Magnoliopsida</taxon>
        <taxon>eudicotyledons</taxon>
        <taxon>Gunneridae</taxon>
        <taxon>Pentapetalae</taxon>
        <taxon>asterids</taxon>
        <taxon>campanulids</taxon>
        <taxon>Asterales</taxon>
        <taxon>Asteraceae</taxon>
        <taxon>Carduoideae</taxon>
        <taxon>Cardueae</taxon>
        <taxon>Centaureinae</taxon>
        <taxon>Centaurea</taxon>
    </lineage>
</organism>
<reference evidence="2" key="1">
    <citation type="submission" date="2023-03" db="EMBL/GenBank/DDBJ databases">
        <title>Chromosome-scale reference genome and RAD-based genetic map of yellow starthistle (Centaurea solstitialis) reveal putative structural variation and QTLs associated with invader traits.</title>
        <authorList>
            <person name="Reatini B."/>
            <person name="Cang F.A."/>
            <person name="Jiang Q."/>
            <person name="Mckibben M.T.W."/>
            <person name="Barker M.S."/>
            <person name="Rieseberg L.H."/>
            <person name="Dlugosch K.M."/>
        </authorList>
    </citation>
    <scope>NUCLEOTIDE SEQUENCE</scope>
    <source>
        <strain evidence="2">CAN-66</strain>
        <tissue evidence="2">Leaf</tissue>
    </source>
</reference>